<dbReference type="PANTHER" id="PTHR44375">
    <property type="entry name" value="BETA-KETOACYL-ACP REDUCTASE-LIKE PROTEIN-RELATED"/>
    <property type="match status" value="1"/>
</dbReference>
<evidence type="ECO:0000256" key="1">
    <source>
        <dbReference type="RuleBase" id="RU000363"/>
    </source>
</evidence>
<comment type="caution">
    <text evidence="2">The sequence shown here is derived from an EMBL/GenBank/DDBJ whole genome shotgun (WGS) entry which is preliminary data.</text>
</comment>
<dbReference type="PANTHER" id="PTHR44375:SF5">
    <property type="entry name" value="3-OXOACYL-[ACYL-CARRIER-PROTEIN] REDUCTASE FABG-LIKE"/>
    <property type="match status" value="1"/>
</dbReference>
<evidence type="ECO:0000313" key="2">
    <source>
        <dbReference type="EMBL" id="KAK1404184.1"/>
    </source>
</evidence>
<dbReference type="Gene3D" id="3.40.50.720">
    <property type="entry name" value="NAD(P)-binding Rossmann-like Domain"/>
    <property type="match status" value="1"/>
</dbReference>
<dbReference type="Proteomes" id="UP001237642">
    <property type="component" value="Unassembled WGS sequence"/>
</dbReference>
<protein>
    <submittedName>
        <fullName evidence="2">3-oxoacyl-[acyl-carrier-protein] reductase</fullName>
    </submittedName>
</protein>
<dbReference type="PRINTS" id="PR00081">
    <property type="entry name" value="GDHRDH"/>
</dbReference>
<sequence length="214" mass="22749">MASNSIKVSDQLEPWSNFEGKVVLVTGASSGLGWDFSINLGKTGCKVIAAARRLDRLQSLCNLINDSSSSKTPVAVPLELDLTADPPVIEAALRKAWTAFGHIDALINNAGFRGSKSSILKLSNEEWNRVYKTNVEGAWLCSKYVGSSMKDAGIKGSIISISSVFGLNRGAATDTVAYSSSKAALQTLTTVMAVDLVFNCISTIELNLSLKASQ</sequence>
<keyword evidence="3" id="KW-1185">Reference proteome</keyword>
<accession>A0AAD8JH78</accession>
<dbReference type="InterPro" id="IPR036291">
    <property type="entry name" value="NAD(P)-bd_dom_sf"/>
</dbReference>
<dbReference type="Pfam" id="PF00106">
    <property type="entry name" value="adh_short"/>
    <property type="match status" value="1"/>
</dbReference>
<dbReference type="AlphaFoldDB" id="A0AAD8JH78"/>
<dbReference type="CDD" id="cd05233">
    <property type="entry name" value="SDR_c"/>
    <property type="match status" value="1"/>
</dbReference>
<reference evidence="2" key="2">
    <citation type="submission" date="2023-05" db="EMBL/GenBank/DDBJ databases">
        <authorList>
            <person name="Schelkunov M.I."/>
        </authorList>
    </citation>
    <scope>NUCLEOTIDE SEQUENCE</scope>
    <source>
        <strain evidence="2">Hsosn_3</strain>
        <tissue evidence="2">Leaf</tissue>
    </source>
</reference>
<comment type="similarity">
    <text evidence="1">Belongs to the short-chain dehydrogenases/reductases (SDR) family.</text>
</comment>
<evidence type="ECO:0000313" key="3">
    <source>
        <dbReference type="Proteomes" id="UP001237642"/>
    </source>
</evidence>
<organism evidence="2 3">
    <name type="scientific">Heracleum sosnowskyi</name>
    <dbReference type="NCBI Taxonomy" id="360622"/>
    <lineage>
        <taxon>Eukaryota</taxon>
        <taxon>Viridiplantae</taxon>
        <taxon>Streptophyta</taxon>
        <taxon>Embryophyta</taxon>
        <taxon>Tracheophyta</taxon>
        <taxon>Spermatophyta</taxon>
        <taxon>Magnoliopsida</taxon>
        <taxon>eudicotyledons</taxon>
        <taxon>Gunneridae</taxon>
        <taxon>Pentapetalae</taxon>
        <taxon>asterids</taxon>
        <taxon>campanulids</taxon>
        <taxon>Apiales</taxon>
        <taxon>Apiaceae</taxon>
        <taxon>Apioideae</taxon>
        <taxon>apioid superclade</taxon>
        <taxon>Tordylieae</taxon>
        <taxon>Tordyliinae</taxon>
        <taxon>Heracleum</taxon>
    </lineage>
</organism>
<dbReference type="PRINTS" id="PR00080">
    <property type="entry name" value="SDRFAMILY"/>
</dbReference>
<dbReference type="EMBL" id="JAUIZM010000001">
    <property type="protein sequence ID" value="KAK1404184.1"/>
    <property type="molecule type" value="Genomic_DNA"/>
</dbReference>
<proteinExistence type="inferred from homology"/>
<dbReference type="InterPro" id="IPR002347">
    <property type="entry name" value="SDR_fam"/>
</dbReference>
<name>A0AAD8JH78_9APIA</name>
<dbReference type="SUPFAM" id="SSF51735">
    <property type="entry name" value="NAD(P)-binding Rossmann-fold domains"/>
    <property type="match status" value="1"/>
</dbReference>
<gene>
    <name evidence="2" type="ORF">POM88_003789</name>
</gene>
<reference evidence="2" key="1">
    <citation type="submission" date="2023-02" db="EMBL/GenBank/DDBJ databases">
        <title>Genome of toxic invasive species Heracleum sosnowskyi carries increased number of genes despite the absence of recent whole-genome duplications.</title>
        <authorList>
            <person name="Schelkunov M."/>
            <person name="Shtratnikova V."/>
            <person name="Makarenko M."/>
            <person name="Klepikova A."/>
            <person name="Omelchenko D."/>
            <person name="Novikova G."/>
            <person name="Obukhova E."/>
            <person name="Bogdanov V."/>
            <person name="Penin A."/>
            <person name="Logacheva M."/>
        </authorList>
    </citation>
    <scope>NUCLEOTIDE SEQUENCE</scope>
    <source>
        <strain evidence="2">Hsosn_3</strain>
        <tissue evidence="2">Leaf</tissue>
    </source>
</reference>